<dbReference type="GO" id="GO:0016740">
    <property type="term" value="F:transferase activity"/>
    <property type="evidence" value="ECO:0007669"/>
    <property type="project" value="UniProtKB-KW"/>
</dbReference>
<accession>B1WV05</accession>
<dbReference type="InterPro" id="IPR001173">
    <property type="entry name" value="Glyco_trans_2-like"/>
</dbReference>
<dbReference type="CDD" id="cd00761">
    <property type="entry name" value="Glyco_tranf_GTA_type"/>
    <property type="match status" value="1"/>
</dbReference>
<dbReference type="OrthoDB" id="7210585at2"/>
<dbReference type="AlphaFoldDB" id="B1WV05"/>
<dbReference type="InterPro" id="IPR029044">
    <property type="entry name" value="Nucleotide-diphossugar_trans"/>
</dbReference>
<dbReference type="SUPFAM" id="SSF53448">
    <property type="entry name" value="Nucleotide-diphospho-sugar transferases"/>
    <property type="match status" value="1"/>
</dbReference>
<dbReference type="Gene3D" id="3.90.550.10">
    <property type="entry name" value="Spore Coat Polysaccharide Biosynthesis Protein SpsA, Chain A"/>
    <property type="match status" value="1"/>
</dbReference>
<sequence>MRVSIVTATTGNPLLKQAIESVQAQDYDNLEHIIVIDGKEREEAANQVLSSVTFTKPYHILTLPYPTGLDGYVCHRIYGASAYLVNGDYIVFLDDDNWFEPYHISSLVDLVYSKNLDWAYALRNIVNSDGEFITQDNCESLGKDRVFTDYHHVDTNCYFIRKDIAVKLSPTWHKRYRESGLNADMILCDNLLRYFPNCDTNGLYSVNYRTDATEKSVKSSFFLYGNSLVKSQLPDGYPWRKELPNYQEELKDNLQLREINLITFPDWKINDSELLKEDLNSIIKTILNHPEKTKINLLIFVPESLREEVEVFLWDLMLSFMEDNQLESDLPEITLVSEMSPVRWSYLITFLSGYVKINHQDTNVLSQTVQDKLNALSPEEISKNKLSDVQIVTI</sequence>
<reference evidence="2 3" key="1">
    <citation type="journal article" date="2008" name="Proc. Natl. Acad. Sci. U.S.A.">
        <title>The genome of Cyanothece 51142, a unicellular diazotrophic cyanobacterium important in the marine nitrogen cycle.</title>
        <authorList>
            <person name="Welsh E.A."/>
            <person name="Liberton M."/>
            <person name="Stoeckel J."/>
            <person name="Loh T."/>
            <person name="Elvitigala T."/>
            <person name="Wang C."/>
            <person name="Wollam A."/>
            <person name="Fulton R.S."/>
            <person name="Clifton S.W."/>
            <person name="Jacobs J.M."/>
            <person name="Aurora R."/>
            <person name="Ghosh B.K."/>
            <person name="Sherman L.A."/>
            <person name="Smith R.D."/>
            <person name="Wilson R.K."/>
            <person name="Pakrasi H.B."/>
        </authorList>
    </citation>
    <scope>NUCLEOTIDE SEQUENCE [LARGE SCALE GENOMIC DNA]</scope>
    <source>
        <strain evidence="3">ATCC 51142 / BH68</strain>
    </source>
</reference>
<dbReference type="EMBL" id="CP000806">
    <property type="protein sequence ID" value="ACB52202.1"/>
    <property type="molecule type" value="Genomic_DNA"/>
</dbReference>
<protein>
    <submittedName>
        <fullName evidence="2">Probable glycosyl transferase</fullName>
    </submittedName>
</protein>
<proteinExistence type="predicted"/>
<dbReference type="Pfam" id="PF00535">
    <property type="entry name" value="Glycos_transf_2"/>
    <property type="match status" value="1"/>
</dbReference>
<feature type="domain" description="Glycosyltransferase 2-like" evidence="1">
    <location>
        <begin position="10"/>
        <end position="153"/>
    </location>
</feature>
<dbReference type="HOGENOM" id="CLU_699646_0_0_3"/>
<name>B1WV05_CROS5</name>
<evidence type="ECO:0000313" key="2">
    <source>
        <dbReference type="EMBL" id="ACB52202.1"/>
    </source>
</evidence>
<dbReference type="Proteomes" id="UP000001203">
    <property type="component" value="Chromosome circular"/>
</dbReference>
<dbReference type="CAZy" id="GT2">
    <property type="family name" value="Glycosyltransferase Family 2"/>
</dbReference>
<dbReference type="STRING" id="43989.cce_2854"/>
<keyword evidence="3" id="KW-1185">Reference proteome</keyword>
<dbReference type="RefSeq" id="WP_009547318.1">
    <property type="nucleotide sequence ID" value="NC_010546.1"/>
</dbReference>
<evidence type="ECO:0000313" key="3">
    <source>
        <dbReference type="Proteomes" id="UP000001203"/>
    </source>
</evidence>
<organism evidence="2 3">
    <name type="scientific">Crocosphaera subtropica (strain ATCC 51142 / BH68)</name>
    <name type="common">Cyanothece sp. (strain ATCC 51142)</name>
    <dbReference type="NCBI Taxonomy" id="43989"/>
    <lineage>
        <taxon>Bacteria</taxon>
        <taxon>Bacillati</taxon>
        <taxon>Cyanobacteriota</taxon>
        <taxon>Cyanophyceae</taxon>
        <taxon>Oscillatoriophycideae</taxon>
        <taxon>Chroococcales</taxon>
        <taxon>Aphanothecaceae</taxon>
        <taxon>Crocosphaera</taxon>
        <taxon>Crocosphaera subtropica</taxon>
    </lineage>
</organism>
<dbReference type="KEGG" id="cyt:cce_2854"/>
<keyword evidence="2" id="KW-0808">Transferase</keyword>
<dbReference type="eggNOG" id="COG0438">
    <property type="taxonomic scope" value="Bacteria"/>
</dbReference>
<gene>
    <name evidence="2" type="ordered locus">cce_2854</name>
</gene>
<evidence type="ECO:0000259" key="1">
    <source>
        <dbReference type="Pfam" id="PF00535"/>
    </source>
</evidence>
<dbReference type="eggNOG" id="COG0463">
    <property type="taxonomic scope" value="Bacteria"/>
</dbReference>